<dbReference type="OrthoDB" id="6473806at2759"/>
<organism evidence="7">
    <name type="scientific">Medioppia subpectinata</name>
    <dbReference type="NCBI Taxonomy" id="1979941"/>
    <lineage>
        <taxon>Eukaryota</taxon>
        <taxon>Metazoa</taxon>
        <taxon>Ecdysozoa</taxon>
        <taxon>Arthropoda</taxon>
        <taxon>Chelicerata</taxon>
        <taxon>Arachnida</taxon>
        <taxon>Acari</taxon>
        <taxon>Acariformes</taxon>
        <taxon>Sarcoptiformes</taxon>
        <taxon>Oribatida</taxon>
        <taxon>Brachypylina</taxon>
        <taxon>Oppioidea</taxon>
        <taxon>Oppiidae</taxon>
        <taxon>Medioppia</taxon>
    </lineage>
</organism>
<feature type="domain" description="C2H2-type" evidence="6">
    <location>
        <begin position="178"/>
        <end position="208"/>
    </location>
</feature>
<feature type="domain" description="C2H2-type" evidence="6">
    <location>
        <begin position="267"/>
        <end position="297"/>
    </location>
</feature>
<sequence>NVLYTIITAEDKQLFNQLIQTLSQFTDKTSLEEAIPRSDEIVVKPVVENTIEIQSPSVVRRSDETITTFSEEKTIKTNKTIIGTNVRRSGRTDRKVYTSLLKRSRDPNHVPKPKFERKVYAIPDPESDPNSLLLLRRDNYSPKTQQFMCPNPHCRKGFVSSHRLYNHFHSVHYKEKKIVCQEFNCGKSFKTNNELQNHLRNLHNDYRPFECSQKGCDFKCKTEAQLNFHSGIHSDIYAFKCNECEKAFKTQYYLNTHLRIHSTEDTFRCRYEGCNQWFKSDLRLRKHKISVHNARQKWYPCEWPACDYRTKSSFSLKNHRRIHTGERPFECRWPACGKRFSTFGMRKDHERIHSNTKNYVCHWPGCGYRCVQSTNLTKHMKVHQNQFTDKTSLEEQIPRSDEIVVKPVVENTIEIKSPSVVRRSDETITTSSEEKTIKINKKIIETNVRRSGRTDCKVYTCVLKTPRDPNHVPKPKFERKVYAIPDPESDPNSLLLLRRDNYSPKTQQFMCPNPHCRKGYRNAMRLYKHFHNVHHMKKTFICHELNCGKSFKTKNELKSHENNVHSDYRPFECPEKGCEYKFKTEAQLNSHSVIHSDIHSFKCNECEKTFKTLSRLNSHQKLHGNEDNFKCRYEGCNQFFRNRFRLRRHKIVVHNAHQEVYACEWPACDYRSTCKQLVDIHRRVHTGERPFECRWPACGKRFRTISGRRDHERIHSNTKIYVCHWPGCGYRCVQSSNLTKHIKCHQK</sequence>
<dbReference type="GO" id="GO:0000978">
    <property type="term" value="F:RNA polymerase II cis-regulatory region sequence-specific DNA binding"/>
    <property type="evidence" value="ECO:0007669"/>
    <property type="project" value="TreeGrafter"/>
</dbReference>
<dbReference type="Pfam" id="PF00096">
    <property type="entry name" value="zf-C2H2"/>
    <property type="match status" value="5"/>
</dbReference>
<keyword evidence="4" id="KW-0862">Zinc</keyword>
<keyword evidence="3 5" id="KW-0863">Zinc-finger</keyword>
<dbReference type="PANTHER" id="PTHR19818:SF139">
    <property type="entry name" value="PAIR-RULE PROTEIN ODD-PAIRED"/>
    <property type="match status" value="1"/>
</dbReference>
<dbReference type="PROSITE" id="PS00028">
    <property type="entry name" value="ZINC_FINGER_C2H2_1"/>
    <property type="match status" value="12"/>
</dbReference>
<dbReference type="GO" id="GO:0008270">
    <property type="term" value="F:zinc ion binding"/>
    <property type="evidence" value="ECO:0007669"/>
    <property type="project" value="UniProtKB-KW"/>
</dbReference>
<feature type="non-terminal residue" evidence="7">
    <location>
        <position position="1"/>
    </location>
</feature>
<feature type="domain" description="C2H2-type" evidence="6">
    <location>
        <begin position="540"/>
        <end position="570"/>
    </location>
</feature>
<dbReference type="Gene3D" id="3.30.160.60">
    <property type="entry name" value="Classic Zinc Finger"/>
    <property type="match status" value="11"/>
</dbReference>
<feature type="domain" description="C2H2-type" evidence="6">
    <location>
        <begin position="721"/>
        <end position="747"/>
    </location>
</feature>
<gene>
    <name evidence="7" type="ORF">OSB1V03_LOCUS3338</name>
</gene>
<feature type="non-terminal residue" evidence="7">
    <location>
        <position position="747"/>
    </location>
</feature>
<evidence type="ECO:0000313" key="8">
    <source>
        <dbReference type="Proteomes" id="UP000759131"/>
    </source>
</evidence>
<name>A0A7R9KJ21_9ACAR</name>
<feature type="domain" description="C2H2-type" evidence="6">
    <location>
        <begin position="601"/>
        <end position="628"/>
    </location>
</feature>
<dbReference type="FunFam" id="3.30.160.60:FF:000202">
    <property type="entry name" value="Zinc finger protein 574"/>
    <property type="match status" value="1"/>
</dbReference>
<dbReference type="EMBL" id="OC855912">
    <property type="protein sequence ID" value="CAD7622875.1"/>
    <property type="molecule type" value="Genomic_DNA"/>
</dbReference>
<proteinExistence type="predicted"/>
<protein>
    <recommendedName>
        <fullName evidence="6">C2H2-type domain-containing protein</fullName>
    </recommendedName>
</protein>
<evidence type="ECO:0000256" key="3">
    <source>
        <dbReference type="ARBA" id="ARBA00022771"/>
    </source>
</evidence>
<dbReference type="Proteomes" id="UP000759131">
    <property type="component" value="Unassembled WGS sequence"/>
</dbReference>
<dbReference type="PROSITE" id="PS50157">
    <property type="entry name" value="ZINC_FINGER_C2H2_2"/>
    <property type="match status" value="15"/>
</dbReference>
<dbReference type="GO" id="GO:0005634">
    <property type="term" value="C:nucleus"/>
    <property type="evidence" value="ECO:0007669"/>
    <property type="project" value="UniProtKB-ARBA"/>
</dbReference>
<feature type="domain" description="C2H2-type" evidence="6">
    <location>
        <begin position="691"/>
        <end position="720"/>
    </location>
</feature>
<reference evidence="7" key="1">
    <citation type="submission" date="2020-11" db="EMBL/GenBank/DDBJ databases">
        <authorList>
            <person name="Tran Van P."/>
        </authorList>
    </citation>
    <scope>NUCLEOTIDE SEQUENCE</scope>
</reference>
<accession>A0A7R9KJ21</accession>
<dbReference type="SUPFAM" id="SSF57667">
    <property type="entry name" value="beta-beta-alpha zinc fingers"/>
    <property type="match status" value="7"/>
</dbReference>
<evidence type="ECO:0000256" key="5">
    <source>
        <dbReference type="PROSITE-ProRule" id="PRU00042"/>
    </source>
</evidence>
<dbReference type="FunFam" id="3.30.160.60:FF:000340">
    <property type="entry name" value="zinc finger protein 473 isoform X1"/>
    <property type="match status" value="1"/>
</dbReference>
<feature type="domain" description="C2H2-type" evidence="6">
    <location>
        <begin position="509"/>
        <end position="539"/>
    </location>
</feature>
<dbReference type="GO" id="GO:0032502">
    <property type="term" value="P:developmental process"/>
    <property type="evidence" value="ECO:0007669"/>
    <property type="project" value="UniProtKB-ARBA"/>
</dbReference>
<feature type="domain" description="C2H2-type" evidence="6">
    <location>
        <begin position="147"/>
        <end position="177"/>
    </location>
</feature>
<feature type="domain" description="C2H2-type" evidence="6">
    <location>
        <begin position="359"/>
        <end position="388"/>
    </location>
</feature>
<evidence type="ECO:0000313" key="7">
    <source>
        <dbReference type="EMBL" id="CAD7622875.1"/>
    </source>
</evidence>
<dbReference type="SMART" id="SM00355">
    <property type="entry name" value="ZnF_C2H2"/>
    <property type="match status" value="16"/>
</dbReference>
<evidence type="ECO:0000256" key="2">
    <source>
        <dbReference type="ARBA" id="ARBA00022737"/>
    </source>
</evidence>
<dbReference type="InterPro" id="IPR013087">
    <property type="entry name" value="Znf_C2H2_type"/>
</dbReference>
<dbReference type="GO" id="GO:0045944">
    <property type="term" value="P:positive regulation of transcription by RNA polymerase II"/>
    <property type="evidence" value="ECO:0007669"/>
    <property type="project" value="UniProtKB-ARBA"/>
</dbReference>
<dbReference type="PANTHER" id="PTHR19818">
    <property type="entry name" value="ZINC FINGER PROTEIN ZIC AND GLI"/>
    <property type="match status" value="1"/>
</dbReference>
<feature type="domain" description="C2H2-type" evidence="6">
    <location>
        <begin position="571"/>
        <end position="600"/>
    </location>
</feature>
<feature type="domain" description="C2H2-type" evidence="6">
    <location>
        <begin position="629"/>
        <end position="659"/>
    </location>
</feature>
<dbReference type="AlphaFoldDB" id="A0A7R9KJ21"/>
<keyword evidence="1" id="KW-0479">Metal-binding</keyword>
<evidence type="ECO:0000256" key="1">
    <source>
        <dbReference type="ARBA" id="ARBA00022723"/>
    </source>
</evidence>
<evidence type="ECO:0000259" key="6">
    <source>
        <dbReference type="PROSITE" id="PS50157"/>
    </source>
</evidence>
<dbReference type="EMBL" id="CAJPIZ010001337">
    <property type="protein sequence ID" value="CAG2103305.1"/>
    <property type="molecule type" value="Genomic_DNA"/>
</dbReference>
<keyword evidence="8" id="KW-1185">Reference proteome</keyword>
<feature type="domain" description="C2H2-type" evidence="6">
    <location>
        <begin position="661"/>
        <end position="690"/>
    </location>
</feature>
<feature type="domain" description="C2H2-type" evidence="6">
    <location>
        <begin position="239"/>
        <end position="266"/>
    </location>
</feature>
<dbReference type="InterPro" id="IPR050329">
    <property type="entry name" value="GLI_C2H2-zinc-finger"/>
</dbReference>
<keyword evidence="2" id="KW-0677">Repeat</keyword>
<dbReference type="InterPro" id="IPR036236">
    <property type="entry name" value="Znf_C2H2_sf"/>
</dbReference>
<feature type="domain" description="C2H2-type" evidence="6">
    <location>
        <begin position="299"/>
        <end position="328"/>
    </location>
</feature>
<feature type="domain" description="C2H2-type" evidence="6">
    <location>
        <begin position="329"/>
        <end position="358"/>
    </location>
</feature>
<evidence type="ECO:0000256" key="4">
    <source>
        <dbReference type="ARBA" id="ARBA00022833"/>
    </source>
</evidence>
<dbReference type="GO" id="GO:0000981">
    <property type="term" value="F:DNA-binding transcription factor activity, RNA polymerase II-specific"/>
    <property type="evidence" value="ECO:0007669"/>
    <property type="project" value="TreeGrafter"/>
</dbReference>